<proteinExistence type="inferred from homology"/>
<keyword evidence="6" id="KW-0732">Signal</keyword>
<evidence type="ECO:0000313" key="9">
    <source>
        <dbReference type="Proteomes" id="UP000188320"/>
    </source>
</evidence>
<dbReference type="PROSITE" id="PS00061">
    <property type="entry name" value="ADH_SHORT"/>
    <property type="match status" value="1"/>
</dbReference>
<dbReference type="Proteomes" id="UP000188320">
    <property type="component" value="Unassembled WGS sequence"/>
</dbReference>
<comment type="caution">
    <text evidence="8">The sequence shown here is derived from an EMBL/GenBank/DDBJ whole genome shotgun (WGS) entry which is preliminary data.</text>
</comment>
<evidence type="ECO:0000256" key="3">
    <source>
        <dbReference type="ARBA" id="ARBA00023002"/>
    </source>
</evidence>
<sequence>MVNYILTAALLLTSVVLMAKKSLGSINSNKRKELRPVLGKTVVIIGASSGIGKEIALRFAREGANLLLVARRVKELEDVRLMCQNAAASGERNNRLNAKIRLVFGDVTERVVQLQIVSDCIEHFGSIDFLVLNAGIISVKPVVELLENPTQLEPGSVEALNNIESLETALNRTMSVNFHAPVHLGCLFLPHLLASKGSIVVVSSMAGMLAAPTRSLYAASKHALNGFFNSLRMEVEKDGVSITIANPGTVDTDLRSSAVDVQSSASGNTPKMPGASHVKLAKKSVLSPQYAAEKVFDAAIRSVECVNFPFIYQLSIYLNAICPSLVEYLAKKKYGFL</sequence>
<keyword evidence="2" id="KW-0521">NADP</keyword>
<dbReference type="GO" id="GO:0016491">
    <property type="term" value="F:oxidoreductase activity"/>
    <property type="evidence" value="ECO:0007669"/>
    <property type="project" value="UniProtKB-KW"/>
</dbReference>
<comment type="similarity">
    <text evidence="1 5">Belongs to the short-chain dehydrogenases/reductases (SDR) family.</text>
</comment>
<dbReference type="InterPro" id="IPR036291">
    <property type="entry name" value="NAD(P)-bd_dom_sf"/>
</dbReference>
<feature type="signal peptide" evidence="6">
    <location>
        <begin position="1"/>
        <end position="24"/>
    </location>
</feature>
<evidence type="ECO:0000256" key="2">
    <source>
        <dbReference type="ARBA" id="ARBA00022857"/>
    </source>
</evidence>
<dbReference type="OrthoDB" id="1933717at2759"/>
<evidence type="ECO:0000256" key="6">
    <source>
        <dbReference type="SAM" id="SignalP"/>
    </source>
</evidence>
<dbReference type="PANTHER" id="PTHR44196">
    <property type="entry name" value="DEHYDROGENASE/REDUCTASE SDR FAMILY MEMBER 7B"/>
    <property type="match status" value="1"/>
</dbReference>
<reference evidence="9" key="1">
    <citation type="submission" date="2017-01" db="EMBL/GenBank/DDBJ databases">
        <authorList>
            <person name="Wang Y."/>
            <person name="White M."/>
            <person name="Kvist S."/>
            <person name="Moncalvo J.-M."/>
        </authorList>
    </citation>
    <scope>NUCLEOTIDE SEQUENCE [LARGE SCALE GENOMIC DNA]</scope>
    <source>
        <strain evidence="9">COL-18-3</strain>
    </source>
</reference>
<name>A0A1R1PHW5_ZANCU</name>
<evidence type="ECO:0000313" key="8">
    <source>
        <dbReference type="EMBL" id="OMH80571.1"/>
    </source>
</evidence>
<dbReference type="EMBL" id="LSSK01001415">
    <property type="protein sequence ID" value="OMH79785.1"/>
    <property type="molecule type" value="Genomic_DNA"/>
</dbReference>
<dbReference type="Pfam" id="PF00106">
    <property type="entry name" value="adh_short"/>
    <property type="match status" value="1"/>
</dbReference>
<evidence type="ECO:0000256" key="4">
    <source>
        <dbReference type="ARBA" id="ARBA00037096"/>
    </source>
</evidence>
<feature type="chain" id="PRO_5015068926" evidence="6">
    <location>
        <begin position="25"/>
        <end position="337"/>
    </location>
</feature>
<dbReference type="AlphaFoldDB" id="A0A1R1PHW5"/>
<keyword evidence="9" id="KW-1185">Reference proteome</keyword>
<gene>
    <name evidence="8" type="ORF">AX774_g5991</name>
    <name evidence="7" type="ORF">AX774_g6791</name>
</gene>
<organism evidence="8 9">
    <name type="scientific">Zancudomyces culisetae</name>
    <name type="common">Gut fungus</name>
    <name type="synonym">Smittium culisetae</name>
    <dbReference type="NCBI Taxonomy" id="1213189"/>
    <lineage>
        <taxon>Eukaryota</taxon>
        <taxon>Fungi</taxon>
        <taxon>Fungi incertae sedis</taxon>
        <taxon>Zoopagomycota</taxon>
        <taxon>Kickxellomycotina</taxon>
        <taxon>Harpellomycetes</taxon>
        <taxon>Harpellales</taxon>
        <taxon>Legeriomycetaceae</taxon>
        <taxon>Zancudomyces</taxon>
    </lineage>
</organism>
<protein>
    <submittedName>
        <fullName evidence="8">11-beta-hydroxysteroid dehydrogenase-like 2</fullName>
    </submittedName>
</protein>
<dbReference type="Gene3D" id="3.40.50.720">
    <property type="entry name" value="NAD(P)-binding Rossmann-like Domain"/>
    <property type="match status" value="1"/>
</dbReference>
<evidence type="ECO:0000256" key="5">
    <source>
        <dbReference type="RuleBase" id="RU000363"/>
    </source>
</evidence>
<dbReference type="PRINTS" id="PR00080">
    <property type="entry name" value="SDRFAMILY"/>
</dbReference>
<accession>A0A1R1PHW5</accession>
<dbReference type="PRINTS" id="PR00081">
    <property type="entry name" value="GDHRDH"/>
</dbReference>
<reference evidence="8" key="2">
    <citation type="submission" date="2017-01" db="EMBL/GenBank/DDBJ databases">
        <authorList>
            <person name="Mah S.A."/>
            <person name="Swanson W.J."/>
            <person name="Moy G.W."/>
            <person name="Vacquier V.D."/>
        </authorList>
    </citation>
    <scope>NUCLEOTIDE SEQUENCE [LARGE SCALE GENOMIC DNA]</scope>
    <source>
        <strain evidence="8">COL-18-3</strain>
    </source>
</reference>
<dbReference type="PANTHER" id="PTHR44196:SF1">
    <property type="entry name" value="DEHYDROGENASE_REDUCTASE SDR FAMILY MEMBER 7B"/>
    <property type="match status" value="1"/>
</dbReference>
<evidence type="ECO:0000256" key="1">
    <source>
        <dbReference type="ARBA" id="ARBA00006484"/>
    </source>
</evidence>
<dbReference type="InterPro" id="IPR020904">
    <property type="entry name" value="Sc_DH/Rdtase_CS"/>
</dbReference>
<dbReference type="SUPFAM" id="SSF51735">
    <property type="entry name" value="NAD(P)-binding Rossmann-fold domains"/>
    <property type="match status" value="1"/>
</dbReference>
<dbReference type="GO" id="GO:0016020">
    <property type="term" value="C:membrane"/>
    <property type="evidence" value="ECO:0007669"/>
    <property type="project" value="TreeGrafter"/>
</dbReference>
<comment type="function">
    <text evidence="4">Putative oxidoreductase.</text>
</comment>
<dbReference type="InterPro" id="IPR002347">
    <property type="entry name" value="SDR_fam"/>
</dbReference>
<dbReference type="EMBL" id="LSSK01001150">
    <property type="protein sequence ID" value="OMH80571.1"/>
    <property type="molecule type" value="Genomic_DNA"/>
</dbReference>
<keyword evidence="3" id="KW-0560">Oxidoreductase</keyword>
<evidence type="ECO:0000313" key="7">
    <source>
        <dbReference type="EMBL" id="OMH79785.1"/>
    </source>
</evidence>